<dbReference type="EMBL" id="DSRT01000048">
    <property type="protein sequence ID" value="HGW29463.1"/>
    <property type="molecule type" value="Genomic_DNA"/>
</dbReference>
<evidence type="ECO:0000313" key="2">
    <source>
        <dbReference type="EMBL" id="HGW29463.1"/>
    </source>
</evidence>
<dbReference type="SUPFAM" id="SSF159888">
    <property type="entry name" value="YdhG-like"/>
    <property type="match status" value="1"/>
</dbReference>
<name>A0A7C4TQ50_UNCKA</name>
<comment type="caution">
    <text evidence="2">The sequence shown here is derived from an EMBL/GenBank/DDBJ whole genome shotgun (WGS) entry which is preliminary data.</text>
</comment>
<protein>
    <submittedName>
        <fullName evidence="2">DUF1801 domain-containing protein</fullName>
    </submittedName>
</protein>
<evidence type="ECO:0000259" key="1">
    <source>
        <dbReference type="Pfam" id="PF08818"/>
    </source>
</evidence>
<gene>
    <name evidence="2" type="ORF">ENR63_00880</name>
</gene>
<feature type="domain" description="YdhG-like" evidence="1">
    <location>
        <begin position="7"/>
        <end position="61"/>
    </location>
</feature>
<organism evidence="2">
    <name type="scientific">candidate division WWE3 bacterium</name>
    <dbReference type="NCBI Taxonomy" id="2053526"/>
    <lineage>
        <taxon>Bacteria</taxon>
        <taxon>Katanobacteria</taxon>
    </lineage>
</organism>
<accession>A0A7C4TQ50</accession>
<dbReference type="Gene3D" id="3.90.1150.200">
    <property type="match status" value="1"/>
</dbReference>
<sequence>MSLASQKNYISIYVCALDNGEYVAEKNKHELGKVSVGKSCIRFKKVGDLNLDALKKIIKFAEKTPGLIDTKVN</sequence>
<dbReference type="InterPro" id="IPR014922">
    <property type="entry name" value="YdhG-like"/>
</dbReference>
<reference evidence="2" key="1">
    <citation type="journal article" date="2020" name="mSystems">
        <title>Genome- and Community-Level Interaction Insights into Carbon Utilization and Element Cycling Functions of Hydrothermarchaeota in Hydrothermal Sediment.</title>
        <authorList>
            <person name="Zhou Z."/>
            <person name="Liu Y."/>
            <person name="Xu W."/>
            <person name="Pan J."/>
            <person name="Luo Z.H."/>
            <person name="Li M."/>
        </authorList>
    </citation>
    <scope>NUCLEOTIDE SEQUENCE [LARGE SCALE GENOMIC DNA]</scope>
    <source>
        <strain evidence="2">SpSt-417</strain>
    </source>
</reference>
<dbReference type="AlphaFoldDB" id="A0A7C4TQ50"/>
<proteinExistence type="predicted"/>
<dbReference type="Pfam" id="PF08818">
    <property type="entry name" value="DUF1801"/>
    <property type="match status" value="1"/>
</dbReference>